<evidence type="ECO:0000313" key="3">
    <source>
        <dbReference type="Proteomes" id="UP001064489"/>
    </source>
</evidence>
<dbReference type="InterPro" id="IPR000477">
    <property type="entry name" value="RT_dom"/>
</dbReference>
<dbReference type="EMBL" id="JAJSOW010000100">
    <property type="protein sequence ID" value="KAI9186851.1"/>
    <property type="molecule type" value="Genomic_DNA"/>
</dbReference>
<evidence type="ECO:0000259" key="1">
    <source>
        <dbReference type="PROSITE" id="PS50878"/>
    </source>
</evidence>
<feature type="domain" description="Reverse transcriptase" evidence="1">
    <location>
        <begin position="1"/>
        <end position="140"/>
    </location>
</feature>
<dbReference type="Pfam" id="PF00078">
    <property type="entry name" value="RVT_1"/>
    <property type="match status" value="1"/>
</dbReference>
<organism evidence="2 3">
    <name type="scientific">Acer negundo</name>
    <name type="common">Box elder</name>
    <dbReference type="NCBI Taxonomy" id="4023"/>
    <lineage>
        <taxon>Eukaryota</taxon>
        <taxon>Viridiplantae</taxon>
        <taxon>Streptophyta</taxon>
        <taxon>Embryophyta</taxon>
        <taxon>Tracheophyta</taxon>
        <taxon>Spermatophyta</taxon>
        <taxon>Magnoliopsida</taxon>
        <taxon>eudicotyledons</taxon>
        <taxon>Gunneridae</taxon>
        <taxon>Pentapetalae</taxon>
        <taxon>rosids</taxon>
        <taxon>malvids</taxon>
        <taxon>Sapindales</taxon>
        <taxon>Sapindaceae</taxon>
        <taxon>Hippocastanoideae</taxon>
        <taxon>Acereae</taxon>
        <taxon>Acer</taxon>
    </lineage>
</organism>
<proteinExistence type="predicted"/>
<name>A0AAD5J7N2_ACENE</name>
<dbReference type="PROSITE" id="PS50878">
    <property type="entry name" value="RT_POL"/>
    <property type="match status" value="1"/>
</dbReference>
<dbReference type="AlphaFoldDB" id="A0AAD5J7N2"/>
<accession>A0AAD5J7N2</accession>
<dbReference type="PANTHER" id="PTHR19446">
    <property type="entry name" value="REVERSE TRANSCRIPTASES"/>
    <property type="match status" value="1"/>
</dbReference>
<gene>
    <name evidence="2" type="ORF">LWI28_021608</name>
</gene>
<sequence>MLVAFEILHSMSRKKAIKKGHMAVKIDMNKAYERVEWPFLSAVIRKMNFPTSWINLVMDCISTTTLSFQLNGSDAVSLSPSKGLCQGCSLSPYLFLLCSEAFSSLIVNLERNGREIGIRSSRDSPLISHLLFADDCMLFS</sequence>
<reference evidence="2" key="1">
    <citation type="journal article" date="2022" name="Plant J.">
        <title>Strategies of tolerance reflected in two North American maple genomes.</title>
        <authorList>
            <person name="McEvoy S.L."/>
            <person name="Sezen U.U."/>
            <person name="Trouern-Trend A."/>
            <person name="McMahon S.M."/>
            <person name="Schaberg P.G."/>
            <person name="Yang J."/>
            <person name="Wegrzyn J.L."/>
            <person name="Swenson N.G."/>
        </authorList>
    </citation>
    <scope>NUCLEOTIDE SEQUENCE</scope>
    <source>
        <strain evidence="2">91603</strain>
    </source>
</reference>
<reference evidence="2" key="2">
    <citation type="submission" date="2023-02" db="EMBL/GenBank/DDBJ databases">
        <authorList>
            <person name="Swenson N.G."/>
            <person name="Wegrzyn J.L."/>
            <person name="Mcevoy S.L."/>
        </authorList>
    </citation>
    <scope>NUCLEOTIDE SEQUENCE</scope>
    <source>
        <strain evidence="2">91603</strain>
        <tissue evidence="2">Leaf</tissue>
    </source>
</reference>
<keyword evidence="3" id="KW-1185">Reference proteome</keyword>
<evidence type="ECO:0000313" key="2">
    <source>
        <dbReference type="EMBL" id="KAI9186851.1"/>
    </source>
</evidence>
<comment type="caution">
    <text evidence="2">The sequence shown here is derived from an EMBL/GenBank/DDBJ whole genome shotgun (WGS) entry which is preliminary data.</text>
</comment>
<dbReference type="Proteomes" id="UP001064489">
    <property type="component" value="Chromosome 3"/>
</dbReference>
<protein>
    <recommendedName>
        <fullName evidence="1">Reverse transcriptase domain-containing protein</fullName>
    </recommendedName>
</protein>